<dbReference type="GO" id="GO:0016787">
    <property type="term" value="F:hydrolase activity"/>
    <property type="evidence" value="ECO:0007669"/>
    <property type="project" value="UniProtKB-KW"/>
</dbReference>
<feature type="chain" id="PRO_5019350108" evidence="3">
    <location>
        <begin position="26"/>
        <end position="182"/>
    </location>
</feature>
<sequence length="182" mass="20498">MRAPNRLRLLAPLLLLLILLSSSLSSSPPDVRESVGELLRRLESKRPSSSVQVAAAHALLQRLLPTHNSSFRFEIIPKVGTLVRHAVTHNVLVCYRYVDRSLPGGTTKIDRRRLIEGEKEKKKKMKIRKKKEEEKKKEYLASSSPTCHHRPRAAVALTRGSSPPSLAIFLPRGEKDRGDIML</sequence>
<evidence type="ECO:0000256" key="3">
    <source>
        <dbReference type="SAM" id="SignalP"/>
    </source>
</evidence>
<keyword evidence="3" id="KW-0732">Signal</keyword>
<protein>
    <submittedName>
        <fullName evidence="4">Uncharacterized protein</fullName>
    </submittedName>
</protein>
<dbReference type="InterPro" id="IPR029018">
    <property type="entry name" value="Hex-like_dom2"/>
</dbReference>
<evidence type="ECO:0000313" key="5">
    <source>
        <dbReference type="Proteomes" id="UP000287651"/>
    </source>
</evidence>
<dbReference type="Gene3D" id="3.30.379.10">
    <property type="entry name" value="Chitobiase/beta-hexosaminidase domain 2-like"/>
    <property type="match status" value="1"/>
</dbReference>
<dbReference type="Proteomes" id="UP000287651">
    <property type="component" value="Unassembled WGS sequence"/>
</dbReference>
<dbReference type="AlphaFoldDB" id="A0A426ZFR9"/>
<dbReference type="EMBL" id="AMZH03006840">
    <property type="protein sequence ID" value="RRT62817.1"/>
    <property type="molecule type" value="Genomic_DNA"/>
</dbReference>
<gene>
    <name evidence="4" type="ORF">B296_00037343</name>
</gene>
<reference evidence="4 5" key="1">
    <citation type="journal article" date="2014" name="Agronomy (Basel)">
        <title>A Draft Genome Sequence for Ensete ventricosum, the Drought-Tolerant Tree Against Hunger.</title>
        <authorList>
            <person name="Harrison J."/>
            <person name="Moore K.A."/>
            <person name="Paszkiewicz K."/>
            <person name="Jones T."/>
            <person name="Grant M."/>
            <person name="Ambacheew D."/>
            <person name="Muzemil S."/>
            <person name="Studholme D.J."/>
        </authorList>
    </citation>
    <scope>NUCLEOTIDE SEQUENCE [LARGE SCALE GENOMIC DNA]</scope>
</reference>
<feature type="compositionally biased region" description="Basic and acidic residues" evidence="2">
    <location>
        <begin position="130"/>
        <end position="139"/>
    </location>
</feature>
<name>A0A426ZFR9_ENSVE</name>
<evidence type="ECO:0000256" key="1">
    <source>
        <dbReference type="ARBA" id="ARBA00022801"/>
    </source>
</evidence>
<evidence type="ECO:0000313" key="4">
    <source>
        <dbReference type="EMBL" id="RRT62817.1"/>
    </source>
</evidence>
<keyword evidence="1" id="KW-0378">Hydrolase</keyword>
<proteinExistence type="predicted"/>
<evidence type="ECO:0000256" key="2">
    <source>
        <dbReference type="SAM" id="MobiDB-lite"/>
    </source>
</evidence>
<feature type="signal peptide" evidence="3">
    <location>
        <begin position="1"/>
        <end position="25"/>
    </location>
</feature>
<comment type="caution">
    <text evidence="4">The sequence shown here is derived from an EMBL/GenBank/DDBJ whole genome shotgun (WGS) entry which is preliminary data.</text>
</comment>
<accession>A0A426ZFR9</accession>
<organism evidence="4 5">
    <name type="scientific">Ensete ventricosum</name>
    <name type="common">Abyssinian banana</name>
    <name type="synonym">Musa ensete</name>
    <dbReference type="NCBI Taxonomy" id="4639"/>
    <lineage>
        <taxon>Eukaryota</taxon>
        <taxon>Viridiplantae</taxon>
        <taxon>Streptophyta</taxon>
        <taxon>Embryophyta</taxon>
        <taxon>Tracheophyta</taxon>
        <taxon>Spermatophyta</taxon>
        <taxon>Magnoliopsida</taxon>
        <taxon>Liliopsida</taxon>
        <taxon>Zingiberales</taxon>
        <taxon>Musaceae</taxon>
        <taxon>Ensete</taxon>
    </lineage>
</organism>
<feature type="region of interest" description="Disordered" evidence="2">
    <location>
        <begin position="120"/>
        <end position="147"/>
    </location>
</feature>